<evidence type="ECO:0000259" key="2">
    <source>
        <dbReference type="PROSITE" id="PS50887"/>
    </source>
</evidence>
<dbReference type="SMART" id="SM00267">
    <property type="entry name" value="GGDEF"/>
    <property type="match status" value="1"/>
</dbReference>
<feature type="domain" description="GGDEF" evidence="2">
    <location>
        <begin position="209"/>
        <end position="345"/>
    </location>
</feature>
<dbReference type="PROSITE" id="PS50887">
    <property type="entry name" value="GGDEF"/>
    <property type="match status" value="1"/>
</dbReference>
<dbReference type="NCBIfam" id="TIGR00254">
    <property type="entry name" value="GGDEF"/>
    <property type="match status" value="1"/>
</dbReference>
<dbReference type="Gene3D" id="3.30.70.270">
    <property type="match status" value="1"/>
</dbReference>
<dbReference type="Proteomes" id="UP001596171">
    <property type="component" value="Unassembled WGS sequence"/>
</dbReference>
<organism evidence="3 4">
    <name type="scientific">Lactiplantibacillus nangangensis</name>
    <dbReference type="NCBI Taxonomy" id="2559917"/>
    <lineage>
        <taxon>Bacteria</taxon>
        <taxon>Bacillati</taxon>
        <taxon>Bacillota</taxon>
        <taxon>Bacilli</taxon>
        <taxon>Lactobacillales</taxon>
        <taxon>Lactobacillaceae</taxon>
        <taxon>Lactiplantibacillus</taxon>
    </lineage>
</organism>
<accession>A0ABW1SIB4</accession>
<name>A0ABW1SIB4_9LACO</name>
<dbReference type="Pfam" id="PF00990">
    <property type="entry name" value="GGDEF"/>
    <property type="match status" value="1"/>
</dbReference>
<comment type="caution">
    <text evidence="3">The sequence shown here is derived from an EMBL/GenBank/DDBJ whole genome shotgun (WGS) entry which is preliminary data.</text>
</comment>
<keyword evidence="1" id="KW-0472">Membrane</keyword>
<dbReference type="PANTHER" id="PTHR45138">
    <property type="entry name" value="REGULATORY COMPONENTS OF SENSORY TRANSDUCTION SYSTEM"/>
    <property type="match status" value="1"/>
</dbReference>
<dbReference type="InterPro" id="IPR050469">
    <property type="entry name" value="Diguanylate_Cyclase"/>
</dbReference>
<dbReference type="RefSeq" id="WP_223877507.1">
    <property type="nucleotide sequence ID" value="NZ_BJDI01000024.1"/>
</dbReference>
<dbReference type="InterPro" id="IPR029787">
    <property type="entry name" value="Nucleotide_cyclase"/>
</dbReference>
<protein>
    <submittedName>
        <fullName evidence="3">GGDEF domain-containing protein</fullName>
    </submittedName>
</protein>
<evidence type="ECO:0000313" key="3">
    <source>
        <dbReference type="EMBL" id="MFC6201462.1"/>
    </source>
</evidence>
<evidence type="ECO:0000256" key="1">
    <source>
        <dbReference type="SAM" id="Phobius"/>
    </source>
</evidence>
<dbReference type="CDD" id="cd01949">
    <property type="entry name" value="GGDEF"/>
    <property type="match status" value="1"/>
</dbReference>
<dbReference type="EMBL" id="JBHSSE010000015">
    <property type="protein sequence ID" value="MFC6201462.1"/>
    <property type="molecule type" value="Genomic_DNA"/>
</dbReference>
<feature type="transmembrane region" description="Helical" evidence="1">
    <location>
        <begin position="83"/>
        <end position="103"/>
    </location>
</feature>
<evidence type="ECO:0000313" key="4">
    <source>
        <dbReference type="Proteomes" id="UP001596171"/>
    </source>
</evidence>
<dbReference type="PANTHER" id="PTHR45138:SF9">
    <property type="entry name" value="DIGUANYLATE CYCLASE DGCM-RELATED"/>
    <property type="match status" value="1"/>
</dbReference>
<keyword evidence="1" id="KW-1133">Transmembrane helix</keyword>
<sequence>MDVRYFKWLHLFEGALVVGSIALLRAEFIARDPGNVVSWGYIIAQLTILLLNLYTMHNLAITVINLVTPWAFYGEAMVATKDWSYVALFIGMWVVLAATIIYINHHRENVLMSEWRYILLQATYGLAWCFMIWSAYHYNLLYIINVLVLFVVYMLVIRFFVTRIDRVIEHFVLLNQEVNYDELTGVLNRAKFDATTLGVVGIHRQNPEVPITMAMFDIDHFKLFNDRYGHLAGDHVLKYVAQHFYQALNQPNKQRQLFRYGGEEFVVIFRGESAAEVQPVLTLVRNSLQQNPLHYSGKSLTVTVSIGISALAPTDVDFDTWFKRVDHYLYLSKEAGRDRITVEGTTQPFDKI</sequence>
<keyword evidence="4" id="KW-1185">Reference proteome</keyword>
<dbReference type="InterPro" id="IPR000160">
    <property type="entry name" value="GGDEF_dom"/>
</dbReference>
<reference evidence="4" key="1">
    <citation type="journal article" date="2019" name="Int. J. Syst. Evol. Microbiol.">
        <title>The Global Catalogue of Microorganisms (GCM) 10K type strain sequencing project: providing services to taxonomists for standard genome sequencing and annotation.</title>
        <authorList>
            <consortium name="The Broad Institute Genomics Platform"/>
            <consortium name="The Broad Institute Genome Sequencing Center for Infectious Disease"/>
            <person name="Wu L."/>
            <person name="Ma J."/>
        </authorList>
    </citation>
    <scope>NUCLEOTIDE SEQUENCE [LARGE SCALE GENOMIC DNA]</scope>
    <source>
        <strain evidence="4">CCM 8930</strain>
    </source>
</reference>
<gene>
    <name evidence="3" type="ORF">ACFP1L_06195</name>
</gene>
<proteinExistence type="predicted"/>
<dbReference type="SUPFAM" id="SSF55073">
    <property type="entry name" value="Nucleotide cyclase"/>
    <property type="match status" value="1"/>
</dbReference>
<feature type="transmembrane region" description="Helical" evidence="1">
    <location>
        <begin position="142"/>
        <end position="161"/>
    </location>
</feature>
<dbReference type="InterPro" id="IPR043128">
    <property type="entry name" value="Rev_trsase/Diguanyl_cyclase"/>
</dbReference>
<keyword evidence="1" id="KW-0812">Transmembrane</keyword>
<feature type="transmembrane region" description="Helical" evidence="1">
    <location>
        <begin position="115"/>
        <end position="136"/>
    </location>
</feature>